<dbReference type="EMBL" id="ML170216">
    <property type="protein sequence ID" value="TDL17779.1"/>
    <property type="molecule type" value="Genomic_DNA"/>
</dbReference>
<keyword evidence="3" id="KW-1185">Reference proteome</keyword>
<dbReference type="InterPro" id="IPR050754">
    <property type="entry name" value="FKBP4/5/8-like"/>
</dbReference>
<dbReference type="AlphaFoldDB" id="A0A4Y7PT92"/>
<evidence type="ECO:0000313" key="2">
    <source>
        <dbReference type="EMBL" id="TDL17779.1"/>
    </source>
</evidence>
<dbReference type="OrthoDB" id="433738at2759"/>
<dbReference type="PROSITE" id="PS50005">
    <property type="entry name" value="TPR"/>
    <property type="match status" value="1"/>
</dbReference>
<evidence type="ECO:0000313" key="3">
    <source>
        <dbReference type="Proteomes" id="UP000294933"/>
    </source>
</evidence>
<dbReference type="InterPro" id="IPR011990">
    <property type="entry name" value="TPR-like_helical_dom_sf"/>
</dbReference>
<dbReference type="PANTHER" id="PTHR46512">
    <property type="entry name" value="PEPTIDYLPROLYL ISOMERASE"/>
    <property type="match status" value="1"/>
</dbReference>
<dbReference type="Proteomes" id="UP000294933">
    <property type="component" value="Unassembled WGS sequence"/>
</dbReference>
<dbReference type="Gene3D" id="1.25.40.10">
    <property type="entry name" value="Tetratricopeptide repeat domain"/>
    <property type="match status" value="1"/>
</dbReference>
<name>A0A4Y7PT92_9AGAM</name>
<protein>
    <submittedName>
        <fullName evidence="2">TPR-like protein</fullName>
    </submittedName>
</protein>
<organism evidence="2 3">
    <name type="scientific">Rickenella mellea</name>
    <dbReference type="NCBI Taxonomy" id="50990"/>
    <lineage>
        <taxon>Eukaryota</taxon>
        <taxon>Fungi</taxon>
        <taxon>Dikarya</taxon>
        <taxon>Basidiomycota</taxon>
        <taxon>Agaricomycotina</taxon>
        <taxon>Agaricomycetes</taxon>
        <taxon>Hymenochaetales</taxon>
        <taxon>Rickenellaceae</taxon>
        <taxon>Rickenella</taxon>
    </lineage>
</organism>
<gene>
    <name evidence="2" type="ORF">BD410DRAFT_807028</name>
</gene>
<evidence type="ECO:0000256" key="1">
    <source>
        <dbReference type="PROSITE-ProRule" id="PRU00339"/>
    </source>
</evidence>
<sequence>MTVEDRAAYIKKRNEEGGVILHASEQIEMKDKLPMLKLFEEKAPLTDERGCQGKNFFTDGKYGHACYCFWCAVQISPWVVKHWNNAAETALRLHKYPLAEFAASSVLILDPENAKAFFRLGKAKMMQGDLEGADKDLKRAIALSNGNESIHATLRELSSLQSLSAEQLQGWLKSLPRSPPRLEKSELEVLKDELVTICALWEA</sequence>
<dbReference type="InterPro" id="IPR019734">
    <property type="entry name" value="TPR_rpt"/>
</dbReference>
<feature type="repeat" description="TPR" evidence="1">
    <location>
        <begin position="114"/>
        <end position="147"/>
    </location>
</feature>
<reference evidence="2 3" key="1">
    <citation type="submission" date="2018-06" db="EMBL/GenBank/DDBJ databases">
        <title>A transcriptomic atlas of mushroom development highlights an independent origin of complex multicellularity.</title>
        <authorList>
            <consortium name="DOE Joint Genome Institute"/>
            <person name="Krizsan K."/>
            <person name="Almasi E."/>
            <person name="Merenyi Z."/>
            <person name="Sahu N."/>
            <person name="Viragh M."/>
            <person name="Koszo T."/>
            <person name="Mondo S."/>
            <person name="Kiss B."/>
            <person name="Balint B."/>
            <person name="Kues U."/>
            <person name="Barry K."/>
            <person name="Hegedus J.C."/>
            <person name="Henrissat B."/>
            <person name="Johnson J."/>
            <person name="Lipzen A."/>
            <person name="Ohm R."/>
            <person name="Nagy I."/>
            <person name="Pangilinan J."/>
            <person name="Yan J."/>
            <person name="Xiong Y."/>
            <person name="Grigoriev I.V."/>
            <person name="Hibbett D.S."/>
            <person name="Nagy L.G."/>
        </authorList>
    </citation>
    <scope>NUCLEOTIDE SEQUENCE [LARGE SCALE GENOMIC DNA]</scope>
    <source>
        <strain evidence="2 3">SZMC22713</strain>
    </source>
</reference>
<accession>A0A4Y7PT92</accession>
<dbReference type="VEuPathDB" id="FungiDB:BD410DRAFT_807028"/>
<dbReference type="STRING" id="50990.A0A4Y7PT92"/>
<dbReference type="SUPFAM" id="SSF48452">
    <property type="entry name" value="TPR-like"/>
    <property type="match status" value="1"/>
</dbReference>
<proteinExistence type="predicted"/>
<keyword evidence="1" id="KW-0802">TPR repeat</keyword>
<dbReference type="SMART" id="SM00028">
    <property type="entry name" value="TPR"/>
    <property type="match status" value="2"/>
</dbReference>